<accession>G2EGL1</accession>
<organism evidence="1 2">
    <name type="scientific">Bizionia argentinensis JUB59</name>
    <dbReference type="NCBI Taxonomy" id="1046627"/>
    <lineage>
        <taxon>Bacteria</taxon>
        <taxon>Pseudomonadati</taxon>
        <taxon>Bacteroidota</taxon>
        <taxon>Flavobacteriia</taxon>
        <taxon>Flavobacteriales</taxon>
        <taxon>Flavobacteriaceae</taxon>
        <taxon>Bizionia</taxon>
    </lineage>
</organism>
<gene>
    <name evidence="1" type="ORF">BZARG_2269</name>
</gene>
<dbReference type="STRING" id="1046627.BZARG_2269"/>
<reference evidence="1 2" key="1">
    <citation type="journal article" date="2008" name="Int. J. Syst. Evol. Microbiol.">
        <title>Bizionia argentinensis sp. nov., isolated from surface marine water in Antarctica.</title>
        <authorList>
            <person name="Bercovich A."/>
            <person name="Vazquez S.C."/>
            <person name="Yankilevich P."/>
            <person name="Coria S.H."/>
            <person name="Foti M."/>
            <person name="Hernandez E."/>
            <person name="Vidal A."/>
            <person name="Ruberto L."/>
            <person name="Melo C."/>
            <person name="Marenssi S."/>
            <person name="Criscuolo M."/>
            <person name="Memoli M."/>
            <person name="Arguelles M."/>
            <person name="Mac Cormack W.P."/>
        </authorList>
    </citation>
    <scope>NUCLEOTIDE SEQUENCE [LARGE SCALE GENOMIC DNA]</scope>
    <source>
        <strain evidence="1 2">JUB59</strain>
    </source>
</reference>
<dbReference type="Pfam" id="PF14054">
    <property type="entry name" value="DUF4249"/>
    <property type="match status" value="1"/>
</dbReference>
<sequence>MKHLIYIFLITVMCSSCQDVIDIDVPTSEPKLVIDASINWIKGTSGNGQVIKLTLTAPYFEPDIPPANDADVFITDENDIIYSFIEDGTTGNYLNSNFVPALNKVYNLTIVYDNETYKATETLLAVPDFDYIEQDLEAGFTGKDTEIKAYFTDPIGEENYYLLEFKPSLPVNSTMSVLQDKFVNGNQIFGYYLEEDLIVNETVIITNYAVSKRFYEFMFILLQQTGGGGPFETQPATVRGNCINVTNQTNYPLGYFRLSEVAETTYTIQ</sequence>
<dbReference type="eggNOG" id="ENOG502ZCA0">
    <property type="taxonomic scope" value="Bacteria"/>
</dbReference>
<proteinExistence type="predicted"/>
<dbReference type="PATRIC" id="fig|1046627.3.peg.2640"/>
<comment type="caution">
    <text evidence="1">The sequence shown here is derived from an EMBL/GenBank/DDBJ whole genome shotgun (WGS) entry which is preliminary data.</text>
</comment>
<protein>
    <submittedName>
        <fullName evidence="1">DUF4249 domain-containing protein</fullName>
    </submittedName>
</protein>
<dbReference type="Proteomes" id="UP000003730">
    <property type="component" value="Unassembled WGS sequence"/>
</dbReference>
<dbReference type="InterPro" id="IPR025345">
    <property type="entry name" value="DUF4249"/>
</dbReference>
<dbReference type="EMBL" id="AFXZ01000061">
    <property type="protein sequence ID" value="EGV42404.2"/>
    <property type="molecule type" value="Genomic_DNA"/>
</dbReference>
<dbReference type="RefSeq" id="WP_040288816.1">
    <property type="nucleotide sequence ID" value="NZ_AFXZ01000061.1"/>
</dbReference>
<evidence type="ECO:0000313" key="1">
    <source>
        <dbReference type="EMBL" id="EGV42404.2"/>
    </source>
</evidence>
<dbReference type="AlphaFoldDB" id="G2EGL1"/>
<keyword evidence="2" id="KW-1185">Reference proteome</keyword>
<dbReference type="OrthoDB" id="1430047at2"/>
<name>G2EGL1_9FLAO</name>
<evidence type="ECO:0000313" key="2">
    <source>
        <dbReference type="Proteomes" id="UP000003730"/>
    </source>
</evidence>